<organism evidence="2 3">
    <name type="scientific">Glossina palpalis gambiensis</name>
    <dbReference type="NCBI Taxonomy" id="67801"/>
    <lineage>
        <taxon>Eukaryota</taxon>
        <taxon>Metazoa</taxon>
        <taxon>Ecdysozoa</taxon>
        <taxon>Arthropoda</taxon>
        <taxon>Hexapoda</taxon>
        <taxon>Insecta</taxon>
        <taxon>Pterygota</taxon>
        <taxon>Neoptera</taxon>
        <taxon>Endopterygota</taxon>
        <taxon>Diptera</taxon>
        <taxon>Brachycera</taxon>
        <taxon>Muscomorpha</taxon>
        <taxon>Hippoboscoidea</taxon>
        <taxon>Glossinidae</taxon>
        <taxon>Glossina</taxon>
    </lineage>
</organism>
<reference evidence="2" key="2">
    <citation type="submission" date="2020-05" db="UniProtKB">
        <authorList>
            <consortium name="EnsemblMetazoa"/>
        </authorList>
    </citation>
    <scope>IDENTIFICATION</scope>
    <source>
        <strain evidence="2">IAEA</strain>
    </source>
</reference>
<evidence type="ECO:0000313" key="2">
    <source>
        <dbReference type="EnsemblMetazoa" id="GPPI028653-PA"/>
    </source>
</evidence>
<evidence type="ECO:0000313" key="3">
    <source>
        <dbReference type="Proteomes" id="UP000092460"/>
    </source>
</evidence>
<dbReference type="AlphaFoldDB" id="A0A1B0BFU0"/>
<protein>
    <submittedName>
        <fullName evidence="2">Uncharacterized protein</fullName>
    </submittedName>
</protein>
<dbReference type="VEuPathDB" id="VectorBase:GPPI028653"/>
<sequence>MAENDDMKGKRMPKSVSKAELRLKKRSRTELDNPILENATTNAIVNESRELINEDKKLGHENSIIGENSMASNTSVATESPIADSSYGIKEIFIGRESFGVGRRSSSKPFSA</sequence>
<dbReference type="EnsemblMetazoa" id="GPPI028653-RA">
    <property type="protein sequence ID" value="GPPI028653-PA"/>
    <property type="gene ID" value="GPPI028653"/>
</dbReference>
<proteinExistence type="predicted"/>
<feature type="region of interest" description="Disordered" evidence="1">
    <location>
        <begin position="1"/>
        <end position="25"/>
    </location>
</feature>
<name>A0A1B0BFU0_9MUSC</name>
<dbReference type="EMBL" id="JXJN01013654">
    <property type="status" value="NOT_ANNOTATED_CDS"/>
    <property type="molecule type" value="Genomic_DNA"/>
</dbReference>
<reference evidence="3" key="1">
    <citation type="submission" date="2015-01" db="EMBL/GenBank/DDBJ databases">
        <authorList>
            <person name="Aksoy S."/>
            <person name="Warren W."/>
            <person name="Wilson R.K."/>
        </authorList>
    </citation>
    <scope>NUCLEOTIDE SEQUENCE [LARGE SCALE GENOMIC DNA]</scope>
    <source>
        <strain evidence="3">IAEA</strain>
    </source>
</reference>
<dbReference type="Proteomes" id="UP000092460">
    <property type="component" value="Unassembled WGS sequence"/>
</dbReference>
<keyword evidence="3" id="KW-1185">Reference proteome</keyword>
<evidence type="ECO:0000256" key="1">
    <source>
        <dbReference type="SAM" id="MobiDB-lite"/>
    </source>
</evidence>
<accession>A0A1B0BFU0</accession>